<sequence>MKKSATCALLVPLAALTGCFGPSGPDEVAQAWLRAVGAGDAPRACQLSADWKGVPIKRNTPAYRQCLSMIDGNFTTRGGGERLANLKQAEVTSASVEGDKATVSAEDITGVIDPVIDTVTLIRVKNAWYVALD</sequence>
<dbReference type="EMBL" id="NMVO01000019">
    <property type="protein sequence ID" value="OYO07922.1"/>
    <property type="molecule type" value="Genomic_DNA"/>
</dbReference>
<name>A0A255FX89_9ACTN</name>
<feature type="chain" id="PRO_5038763059" description="DUF4878 domain-containing protein" evidence="1">
    <location>
        <begin position="18"/>
        <end position="133"/>
    </location>
</feature>
<keyword evidence="3" id="KW-1185">Reference proteome</keyword>
<comment type="caution">
    <text evidence="2">The sequence shown here is derived from an EMBL/GenBank/DDBJ whole genome shotgun (WGS) entry which is preliminary data.</text>
</comment>
<proteinExistence type="predicted"/>
<accession>A0A255FX89</accession>
<dbReference type="Proteomes" id="UP000215896">
    <property type="component" value="Unassembled WGS sequence"/>
</dbReference>
<dbReference type="RefSeq" id="WP_094407276.1">
    <property type="nucleotide sequence ID" value="NZ_NMVN01000001.1"/>
</dbReference>
<organism evidence="2 3">
    <name type="scientific">Enemella evansiae</name>
    <dbReference type="NCBI Taxonomy" id="2016499"/>
    <lineage>
        <taxon>Bacteria</taxon>
        <taxon>Bacillati</taxon>
        <taxon>Actinomycetota</taxon>
        <taxon>Actinomycetes</taxon>
        <taxon>Propionibacteriales</taxon>
        <taxon>Propionibacteriaceae</taxon>
        <taxon>Enemella</taxon>
    </lineage>
</organism>
<protein>
    <recommendedName>
        <fullName evidence="4">DUF4878 domain-containing protein</fullName>
    </recommendedName>
</protein>
<feature type="signal peptide" evidence="1">
    <location>
        <begin position="1"/>
        <end position="17"/>
    </location>
</feature>
<dbReference type="AlphaFoldDB" id="A0A255FX89"/>
<evidence type="ECO:0008006" key="4">
    <source>
        <dbReference type="Google" id="ProtNLM"/>
    </source>
</evidence>
<reference evidence="2 3" key="1">
    <citation type="submission" date="2017-07" db="EMBL/GenBank/DDBJ databases">
        <title>Draft whole genome sequences of clinical Proprionibacteriaceae strains.</title>
        <authorList>
            <person name="Bernier A.-M."/>
            <person name="Bernard K."/>
            <person name="Domingo M.-C."/>
        </authorList>
    </citation>
    <scope>NUCLEOTIDE SEQUENCE [LARGE SCALE GENOMIC DNA]</scope>
    <source>
        <strain evidence="2 3">NML 030167</strain>
    </source>
</reference>
<keyword evidence="1" id="KW-0732">Signal</keyword>
<evidence type="ECO:0000313" key="3">
    <source>
        <dbReference type="Proteomes" id="UP000215896"/>
    </source>
</evidence>
<evidence type="ECO:0000256" key="1">
    <source>
        <dbReference type="SAM" id="SignalP"/>
    </source>
</evidence>
<gene>
    <name evidence="2" type="ORF">CGZ94_20910</name>
</gene>
<dbReference type="PROSITE" id="PS51257">
    <property type="entry name" value="PROKAR_LIPOPROTEIN"/>
    <property type="match status" value="1"/>
</dbReference>
<dbReference type="Gene3D" id="3.10.450.50">
    <property type="match status" value="1"/>
</dbReference>
<evidence type="ECO:0000313" key="2">
    <source>
        <dbReference type="EMBL" id="OYO07922.1"/>
    </source>
</evidence>